<evidence type="ECO:0000256" key="5">
    <source>
        <dbReference type="ARBA" id="ARBA00022984"/>
    </source>
</evidence>
<dbReference type="PANTHER" id="PTHR21581:SF6">
    <property type="entry name" value="TRAFFICKING PROTEIN PARTICLE COMPLEX SUBUNIT 12"/>
    <property type="match status" value="1"/>
</dbReference>
<keyword evidence="6" id="KW-0961">Cell wall biogenesis/degradation</keyword>
<name>A0DB65_PARTE</name>
<evidence type="ECO:0000256" key="1">
    <source>
        <dbReference type="ARBA" id="ARBA00007164"/>
    </source>
</evidence>
<dbReference type="GeneID" id="5033464"/>
<evidence type="ECO:0000256" key="6">
    <source>
        <dbReference type="ARBA" id="ARBA00023316"/>
    </source>
</evidence>
<dbReference type="PANTHER" id="PTHR21581">
    <property type="entry name" value="D-ALANYL-D-ALANINE CARBOXYPEPTIDASE"/>
    <property type="match status" value="1"/>
</dbReference>
<dbReference type="HOGENOM" id="CLU_550396_0_0_1"/>
<dbReference type="GO" id="GO:0006508">
    <property type="term" value="P:proteolysis"/>
    <property type="evidence" value="ECO:0007669"/>
    <property type="project" value="InterPro"/>
</dbReference>
<dbReference type="RefSeq" id="XP_001447679.1">
    <property type="nucleotide sequence ID" value="XM_001447642.1"/>
</dbReference>
<feature type="compositionally biased region" description="Polar residues" evidence="7">
    <location>
        <begin position="1"/>
        <end position="11"/>
    </location>
</feature>
<feature type="domain" description="Peptidase S11 D-alanyl-D-alanine carboxypeptidase A N-terminal" evidence="8">
    <location>
        <begin position="179"/>
        <end position="286"/>
    </location>
</feature>
<protein>
    <recommendedName>
        <fullName evidence="8">Peptidase S11 D-alanyl-D-alanine carboxypeptidase A N-terminal domain-containing protein</fullName>
    </recommendedName>
</protein>
<keyword evidence="10" id="KW-1185">Reference proteome</keyword>
<evidence type="ECO:0000313" key="10">
    <source>
        <dbReference type="Proteomes" id="UP000000600"/>
    </source>
</evidence>
<dbReference type="InterPro" id="IPR018044">
    <property type="entry name" value="Peptidase_S11"/>
</dbReference>
<dbReference type="KEGG" id="ptm:GSPATT00015176001"/>
<comment type="similarity">
    <text evidence="1">Belongs to the peptidase S11 family.</text>
</comment>
<dbReference type="GO" id="GO:0009002">
    <property type="term" value="F:serine-type D-Ala-D-Ala carboxypeptidase activity"/>
    <property type="evidence" value="ECO:0007669"/>
    <property type="project" value="InterPro"/>
</dbReference>
<dbReference type="InterPro" id="IPR001967">
    <property type="entry name" value="Peptidase_S11_N"/>
</dbReference>
<organism evidence="9 10">
    <name type="scientific">Paramecium tetraurelia</name>
    <dbReference type="NCBI Taxonomy" id="5888"/>
    <lineage>
        <taxon>Eukaryota</taxon>
        <taxon>Sar</taxon>
        <taxon>Alveolata</taxon>
        <taxon>Ciliophora</taxon>
        <taxon>Intramacronucleata</taxon>
        <taxon>Oligohymenophorea</taxon>
        <taxon>Peniculida</taxon>
        <taxon>Parameciidae</taxon>
        <taxon>Paramecium</taxon>
    </lineage>
</organism>
<evidence type="ECO:0000256" key="2">
    <source>
        <dbReference type="ARBA" id="ARBA00022729"/>
    </source>
</evidence>
<keyword evidence="3" id="KW-0378">Hydrolase</keyword>
<dbReference type="FunFam" id="3.40.710.10:FF:000097">
    <property type="entry name" value="Uncharacterized protein"/>
    <property type="match status" value="1"/>
</dbReference>
<evidence type="ECO:0000259" key="8">
    <source>
        <dbReference type="Pfam" id="PF00768"/>
    </source>
</evidence>
<keyword evidence="5" id="KW-0573">Peptidoglycan synthesis</keyword>
<sequence length="458" mass="52614">MNQKEGQSISLQKFHRKSAQSTTDDSQMILPELKGRCLKSATTKLLNNKSLQTPLKYYINESLQQRKRSENHSEYTLIETYLEALQRCAQEEKKKKQIQTLQINSFPILPGQVIRERIKKYAEIQQREVTKYFVRREQPAKKPVSTALSTISQKSIVNQSSKIDATSISITCGSKLKHKVSSKKWAIFKRNKGETKFQKIYAFQDQQKSEVASITKVMTCYTTLKFLEEKRIDMEAIRIKIPGHAECIDGTSAFLNAGGIMNIKQLLFAMMLPSGNDAALVLSYAIAFLKTCDNIQRYFNGHFIDCELEIEKNKFQLRTQFLQMMNNHAENLKMDKTNYNSVHGLNDALNVSCALDIFKLVEDCIKIKEFMEIVNTRCFKTYAMTEQGKQGTYYKWKNTNKLLKKEGWQGIKTGITSNAGPCFSGYYKTDDFDAIVIVLQSSNMLQRFKDAEILIKLL</sequence>
<dbReference type="GO" id="GO:0071555">
    <property type="term" value="P:cell wall organization"/>
    <property type="evidence" value="ECO:0007669"/>
    <property type="project" value="UniProtKB-KW"/>
</dbReference>
<evidence type="ECO:0000313" key="9">
    <source>
        <dbReference type="EMBL" id="CAK80282.1"/>
    </source>
</evidence>
<gene>
    <name evidence="9" type="ORF">GSPATT00015176001</name>
</gene>
<feature type="region of interest" description="Disordered" evidence="7">
    <location>
        <begin position="1"/>
        <end position="26"/>
    </location>
</feature>
<dbReference type="SUPFAM" id="SSF56601">
    <property type="entry name" value="beta-lactamase/transpeptidase-like"/>
    <property type="match status" value="1"/>
</dbReference>
<dbReference type="OMA" id="NGHFIDC"/>
<dbReference type="Proteomes" id="UP000000600">
    <property type="component" value="Unassembled WGS sequence"/>
</dbReference>
<reference evidence="9 10" key="1">
    <citation type="journal article" date="2006" name="Nature">
        <title>Global trends of whole-genome duplications revealed by the ciliate Paramecium tetraurelia.</title>
        <authorList>
            <consortium name="Genoscope"/>
            <person name="Aury J.-M."/>
            <person name="Jaillon O."/>
            <person name="Duret L."/>
            <person name="Noel B."/>
            <person name="Jubin C."/>
            <person name="Porcel B.M."/>
            <person name="Segurens B."/>
            <person name="Daubin V."/>
            <person name="Anthouard V."/>
            <person name="Aiach N."/>
            <person name="Arnaiz O."/>
            <person name="Billaut A."/>
            <person name="Beisson J."/>
            <person name="Blanc I."/>
            <person name="Bouhouche K."/>
            <person name="Camara F."/>
            <person name="Duharcourt S."/>
            <person name="Guigo R."/>
            <person name="Gogendeau D."/>
            <person name="Katinka M."/>
            <person name="Keller A.-M."/>
            <person name="Kissmehl R."/>
            <person name="Klotz C."/>
            <person name="Koll F."/>
            <person name="Le Moue A."/>
            <person name="Lepere C."/>
            <person name="Malinsky S."/>
            <person name="Nowacki M."/>
            <person name="Nowak J.K."/>
            <person name="Plattner H."/>
            <person name="Poulain J."/>
            <person name="Ruiz F."/>
            <person name="Serrano V."/>
            <person name="Zagulski M."/>
            <person name="Dessen P."/>
            <person name="Betermier M."/>
            <person name="Weissenbach J."/>
            <person name="Scarpelli C."/>
            <person name="Schachter V."/>
            <person name="Sperling L."/>
            <person name="Meyer E."/>
            <person name="Cohen J."/>
            <person name="Wincker P."/>
        </authorList>
    </citation>
    <scope>NUCLEOTIDE SEQUENCE [LARGE SCALE GENOMIC DNA]</scope>
    <source>
        <strain evidence="9 10">Stock d4-2</strain>
    </source>
</reference>
<evidence type="ECO:0000256" key="4">
    <source>
        <dbReference type="ARBA" id="ARBA00022960"/>
    </source>
</evidence>
<dbReference type="PRINTS" id="PR00725">
    <property type="entry name" value="DADACBPTASE1"/>
</dbReference>
<dbReference type="InParanoid" id="A0DB65"/>
<dbReference type="EMBL" id="CT868363">
    <property type="protein sequence ID" value="CAK80282.1"/>
    <property type="molecule type" value="Genomic_DNA"/>
</dbReference>
<dbReference type="AlphaFoldDB" id="A0DB65"/>
<keyword evidence="2" id="KW-0732">Signal</keyword>
<keyword evidence="4" id="KW-0133">Cell shape</keyword>
<dbReference type="GO" id="GO:0008360">
    <property type="term" value="P:regulation of cell shape"/>
    <property type="evidence" value="ECO:0007669"/>
    <property type="project" value="UniProtKB-KW"/>
</dbReference>
<accession>A0DB65</accession>
<feature type="domain" description="Peptidase S11 D-alanyl-D-alanine carboxypeptidase A N-terminal" evidence="8">
    <location>
        <begin position="319"/>
        <end position="442"/>
    </location>
</feature>
<dbReference type="InterPro" id="IPR012338">
    <property type="entry name" value="Beta-lactam/transpept-like"/>
</dbReference>
<dbReference type="OrthoDB" id="10254188at2759"/>
<evidence type="ECO:0000256" key="3">
    <source>
        <dbReference type="ARBA" id="ARBA00022801"/>
    </source>
</evidence>
<dbReference type="Gene3D" id="3.40.710.10">
    <property type="entry name" value="DD-peptidase/beta-lactamase superfamily"/>
    <property type="match status" value="1"/>
</dbReference>
<dbReference type="Pfam" id="PF00768">
    <property type="entry name" value="Peptidase_S11"/>
    <property type="match status" value="2"/>
</dbReference>
<evidence type="ECO:0000256" key="7">
    <source>
        <dbReference type="SAM" id="MobiDB-lite"/>
    </source>
</evidence>
<proteinExistence type="inferred from homology"/>